<dbReference type="SUPFAM" id="SSF46689">
    <property type="entry name" value="Homeodomain-like"/>
    <property type="match status" value="1"/>
</dbReference>
<feature type="domain" description="HTH tetR-type" evidence="5">
    <location>
        <begin position="9"/>
        <end position="69"/>
    </location>
</feature>
<dbReference type="Gene3D" id="1.10.357.10">
    <property type="entry name" value="Tetracycline Repressor, domain 2"/>
    <property type="match status" value="1"/>
</dbReference>
<dbReference type="PRINTS" id="PR00455">
    <property type="entry name" value="HTHTETR"/>
</dbReference>
<keyword evidence="3" id="KW-0804">Transcription</keyword>
<dbReference type="SUPFAM" id="SSF48498">
    <property type="entry name" value="Tetracyclin repressor-like, C-terminal domain"/>
    <property type="match status" value="1"/>
</dbReference>
<organism evidence="6 7">
    <name type="scientific">Elstera cyanobacteriorum</name>
    <dbReference type="NCBI Taxonomy" id="2022747"/>
    <lineage>
        <taxon>Bacteria</taxon>
        <taxon>Pseudomonadati</taxon>
        <taxon>Pseudomonadota</taxon>
        <taxon>Alphaproteobacteria</taxon>
        <taxon>Rhodospirillales</taxon>
        <taxon>Rhodospirillaceae</taxon>
        <taxon>Elstera</taxon>
    </lineage>
</organism>
<dbReference type="EMBL" id="NOXS01000029">
    <property type="protein sequence ID" value="OYQ20093.1"/>
    <property type="molecule type" value="Genomic_DNA"/>
</dbReference>
<evidence type="ECO:0000256" key="3">
    <source>
        <dbReference type="ARBA" id="ARBA00023163"/>
    </source>
</evidence>
<reference evidence="6 7" key="1">
    <citation type="submission" date="2017-07" db="EMBL/GenBank/DDBJ databases">
        <title>Elstera cyanobacteriorum sp. nov., a novel bacterium isolated from cyanobacterial aggregates in a eutrophic lake.</title>
        <authorList>
            <person name="Cai H."/>
        </authorList>
    </citation>
    <scope>NUCLEOTIDE SEQUENCE [LARGE SCALE GENOMIC DNA]</scope>
    <source>
        <strain evidence="6 7">TH019</strain>
    </source>
</reference>
<name>A0A255XT46_9PROT</name>
<comment type="caution">
    <text evidence="6">The sequence shown here is derived from an EMBL/GenBank/DDBJ whole genome shotgun (WGS) entry which is preliminary data.</text>
</comment>
<dbReference type="PROSITE" id="PS50977">
    <property type="entry name" value="HTH_TETR_2"/>
    <property type="match status" value="1"/>
</dbReference>
<keyword evidence="1" id="KW-0805">Transcription regulation</keyword>
<evidence type="ECO:0000256" key="2">
    <source>
        <dbReference type="ARBA" id="ARBA00023125"/>
    </source>
</evidence>
<evidence type="ECO:0000313" key="6">
    <source>
        <dbReference type="EMBL" id="OYQ20093.1"/>
    </source>
</evidence>
<evidence type="ECO:0000259" key="5">
    <source>
        <dbReference type="PROSITE" id="PS50977"/>
    </source>
</evidence>
<dbReference type="AlphaFoldDB" id="A0A255XT46"/>
<dbReference type="GO" id="GO:0003677">
    <property type="term" value="F:DNA binding"/>
    <property type="evidence" value="ECO:0007669"/>
    <property type="project" value="UniProtKB-UniRule"/>
</dbReference>
<dbReference type="Proteomes" id="UP000216361">
    <property type="component" value="Unassembled WGS sequence"/>
</dbReference>
<dbReference type="OrthoDB" id="9798857at2"/>
<evidence type="ECO:0000256" key="4">
    <source>
        <dbReference type="PROSITE-ProRule" id="PRU00335"/>
    </source>
</evidence>
<dbReference type="Gene3D" id="1.10.10.60">
    <property type="entry name" value="Homeodomain-like"/>
    <property type="match status" value="1"/>
</dbReference>
<dbReference type="InterPro" id="IPR036271">
    <property type="entry name" value="Tet_transcr_reg_TetR-rel_C_sf"/>
</dbReference>
<evidence type="ECO:0000256" key="1">
    <source>
        <dbReference type="ARBA" id="ARBA00023015"/>
    </source>
</evidence>
<protein>
    <submittedName>
        <fullName evidence="6">TetR family transcriptional regulator</fullName>
    </submittedName>
</protein>
<dbReference type="InterPro" id="IPR001647">
    <property type="entry name" value="HTH_TetR"/>
</dbReference>
<evidence type="ECO:0000313" key="7">
    <source>
        <dbReference type="Proteomes" id="UP000216361"/>
    </source>
</evidence>
<keyword evidence="2 4" id="KW-0238">DNA-binding</keyword>
<dbReference type="Pfam" id="PF00440">
    <property type="entry name" value="TetR_N"/>
    <property type="match status" value="1"/>
</dbReference>
<dbReference type="PANTHER" id="PTHR47506:SF7">
    <property type="entry name" value="TRANSCRIPTIONAL REGULATORY PROTEIN"/>
    <property type="match status" value="1"/>
</dbReference>
<sequence length="189" mass="19742">MRVSKAQAEANRARIIETAGRLFREKGFDGIGVADLMKEAGLTHGGFYGHFASKEDLAAAATAQAFAEMRAYLEKTVARYPEDAFERVVRAYLSETHRAAPGRGCVAAALGPEAGRHAPPVQAAMTAGIEALLALLARIAPGETEAAREAKALSALTEMLGAMVLARSVGDPGLAAKILRAAEARILGG</sequence>
<feature type="DNA-binding region" description="H-T-H motif" evidence="4">
    <location>
        <begin position="32"/>
        <end position="51"/>
    </location>
</feature>
<dbReference type="InterPro" id="IPR009057">
    <property type="entry name" value="Homeodomain-like_sf"/>
</dbReference>
<accession>A0A255XT46</accession>
<keyword evidence="7" id="KW-1185">Reference proteome</keyword>
<proteinExistence type="predicted"/>
<dbReference type="RefSeq" id="WP_094407916.1">
    <property type="nucleotide sequence ID" value="NZ_BMJZ01000001.1"/>
</dbReference>
<gene>
    <name evidence="6" type="ORF">CHR90_05105</name>
</gene>
<dbReference type="PANTHER" id="PTHR47506">
    <property type="entry name" value="TRANSCRIPTIONAL REGULATORY PROTEIN"/>
    <property type="match status" value="1"/>
</dbReference>